<evidence type="ECO:0000256" key="3">
    <source>
        <dbReference type="ARBA" id="ARBA00011738"/>
    </source>
</evidence>
<evidence type="ECO:0000256" key="1">
    <source>
        <dbReference type="ARBA" id="ARBA00001933"/>
    </source>
</evidence>
<evidence type="ECO:0000256" key="6">
    <source>
        <dbReference type="ARBA" id="ARBA00022898"/>
    </source>
</evidence>
<proteinExistence type="inferred from homology"/>
<dbReference type="EC" id="2.6.1.57" evidence="8"/>
<reference evidence="8" key="1">
    <citation type="submission" date="2020-10" db="EMBL/GenBank/DDBJ databases">
        <authorList>
            <person name="Hahn C.J."/>
            <person name="Laso-Perez R."/>
            <person name="Vulcano F."/>
            <person name="Vaziourakis K.-M."/>
            <person name="Stokke R."/>
            <person name="Steen I.H."/>
            <person name="Teske A."/>
            <person name="Boetius A."/>
            <person name="Liebeke M."/>
            <person name="Amann R."/>
            <person name="Knittel K."/>
        </authorList>
    </citation>
    <scope>NUCLEOTIDE SEQUENCE</scope>
    <source>
        <strain evidence="8">Gfbio:e3339647-f889-4370-9287-4fb5cb688e4c:AG393N10_GoMArc1</strain>
    </source>
</reference>
<dbReference type="Gene3D" id="3.90.1150.10">
    <property type="entry name" value="Aspartate Aminotransferase, domain 1"/>
    <property type="match status" value="1"/>
</dbReference>
<dbReference type="FunFam" id="3.40.640.10:FF:000033">
    <property type="entry name" value="Aspartate aminotransferase"/>
    <property type="match status" value="1"/>
</dbReference>
<dbReference type="InterPro" id="IPR004839">
    <property type="entry name" value="Aminotransferase_I/II_large"/>
</dbReference>
<organism evidence="8 9">
    <name type="scientific">Candidatus Argoarchaeum ethanivorans</name>
    <dbReference type="NCBI Taxonomy" id="2608793"/>
    <lineage>
        <taxon>Archaea</taxon>
        <taxon>Methanobacteriati</taxon>
        <taxon>Methanobacteriota</taxon>
        <taxon>Stenosarchaea group</taxon>
        <taxon>Methanomicrobia</taxon>
        <taxon>Methanosarcinales</taxon>
        <taxon>Methanosarcinales incertae sedis</taxon>
        <taxon>GOM Arc I cluster</taxon>
        <taxon>Candidatus Argoarchaeum</taxon>
    </lineage>
</organism>
<feature type="domain" description="Aminotransferase class I/classII large" evidence="7">
    <location>
        <begin position="25"/>
        <end position="360"/>
    </location>
</feature>
<evidence type="ECO:0000313" key="9">
    <source>
        <dbReference type="Proteomes" id="UP000637195"/>
    </source>
</evidence>
<dbReference type="GO" id="GO:0008483">
    <property type="term" value="F:transaminase activity"/>
    <property type="evidence" value="ECO:0007669"/>
    <property type="project" value="UniProtKB-KW"/>
</dbReference>
<evidence type="ECO:0000259" key="7">
    <source>
        <dbReference type="Pfam" id="PF00155"/>
    </source>
</evidence>
<dbReference type="InterPro" id="IPR015422">
    <property type="entry name" value="PyrdxlP-dep_Trfase_small"/>
</dbReference>
<sequence>MKFSARTRHIDISGIRKMFEASGRETINLGLGQPDFDTPEHIKEAAIKAIQEGFTGYTENLGMPELREAIVEKFQQENNIYATPEQVIVTAGASEALHIALQSIIEKGDEVLIPNPGFVSYSALTHIAEGRPKDLPLSKNLTISPETVAEEITPKTRAIIINSPGNPTGAVQTKDEIKGISEVAEDYNLTIISDEVYEHIIYEGEHISPAEYTENVITINATSKTYAMTGWRIGYATAPVEVIEQMTKIHQYIQACATSISQKAALAALTGPQDCVGEMRMEFLKRRNILLKGFDEMNIKYPHPKGAFYAFPEVANAEEMVERFLHHGVITTPGTAFGSRGSGHIRFSYATSQKNIEQALMIIKDIL</sequence>
<keyword evidence="6" id="KW-0663">Pyridoxal phosphate</keyword>
<dbReference type="PANTHER" id="PTHR46383:SF3">
    <property type="entry name" value="ASPARTATE AMINOTRANSFERASE-RELATED"/>
    <property type="match status" value="1"/>
</dbReference>
<comment type="caution">
    <text evidence="8">The sequence shown here is derived from an EMBL/GenBank/DDBJ whole genome shotgun (WGS) entry which is preliminary data.</text>
</comment>
<dbReference type="SUPFAM" id="SSF53383">
    <property type="entry name" value="PLP-dependent transferases"/>
    <property type="match status" value="1"/>
</dbReference>
<comment type="cofactor">
    <cofactor evidence="1">
        <name>pyridoxal 5'-phosphate</name>
        <dbReference type="ChEBI" id="CHEBI:597326"/>
    </cofactor>
</comment>
<gene>
    <name evidence="8" type="ORF">ANIMEMIM_00140</name>
</gene>
<dbReference type="CDD" id="cd00609">
    <property type="entry name" value="AAT_like"/>
    <property type="match status" value="1"/>
</dbReference>
<evidence type="ECO:0000256" key="2">
    <source>
        <dbReference type="ARBA" id="ARBA00007441"/>
    </source>
</evidence>
<dbReference type="Gene3D" id="3.40.640.10">
    <property type="entry name" value="Type I PLP-dependent aspartate aminotransferase-like (Major domain)"/>
    <property type="match status" value="1"/>
</dbReference>
<protein>
    <submittedName>
        <fullName evidence="8">Aromatic-amino-acid aminotransferase 2</fullName>
        <ecNumber evidence="8">2.6.1.57</ecNumber>
    </submittedName>
</protein>
<dbReference type="InterPro" id="IPR015424">
    <property type="entry name" value="PyrdxlP-dep_Trfase"/>
</dbReference>
<dbReference type="InterPro" id="IPR015421">
    <property type="entry name" value="PyrdxlP-dep_Trfase_major"/>
</dbReference>
<dbReference type="Proteomes" id="UP000637195">
    <property type="component" value="Unassembled WGS sequence"/>
</dbReference>
<keyword evidence="5 8" id="KW-0808">Transferase</keyword>
<keyword evidence="4 8" id="KW-0032">Aminotransferase</keyword>
<dbReference type="PANTHER" id="PTHR46383">
    <property type="entry name" value="ASPARTATE AMINOTRANSFERASE"/>
    <property type="match status" value="1"/>
</dbReference>
<evidence type="ECO:0000256" key="4">
    <source>
        <dbReference type="ARBA" id="ARBA00022576"/>
    </source>
</evidence>
<comment type="subunit">
    <text evidence="3">Homodimer.</text>
</comment>
<dbReference type="AlphaFoldDB" id="A0A811T6G2"/>
<comment type="similarity">
    <text evidence="2">Belongs to the class-I pyridoxal-phosphate-dependent aminotransferase family.</text>
</comment>
<dbReference type="GO" id="GO:0030170">
    <property type="term" value="F:pyridoxal phosphate binding"/>
    <property type="evidence" value="ECO:0007669"/>
    <property type="project" value="InterPro"/>
</dbReference>
<dbReference type="Pfam" id="PF00155">
    <property type="entry name" value="Aminotran_1_2"/>
    <property type="match status" value="1"/>
</dbReference>
<dbReference type="GO" id="GO:0006520">
    <property type="term" value="P:amino acid metabolic process"/>
    <property type="evidence" value="ECO:0007669"/>
    <property type="project" value="InterPro"/>
</dbReference>
<dbReference type="EMBL" id="CAJHIM010000006">
    <property type="protein sequence ID" value="CAD6491468.1"/>
    <property type="molecule type" value="Genomic_DNA"/>
</dbReference>
<evidence type="ECO:0000313" key="8">
    <source>
        <dbReference type="EMBL" id="CAD6491468.1"/>
    </source>
</evidence>
<dbReference type="InterPro" id="IPR050596">
    <property type="entry name" value="AspAT/PAT-like"/>
</dbReference>
<accession>A0A811T6G2</accession>
<name>A0A811T6G2_9EURY</name>
<evidence type="ECO:0000256" key="5">
    <source>
        <dbReference type="ARBA" id="ARBA00022679"/>
    </source>
</evidence>